<dbReference type="Gene3D" id="1.10.1040.10">
    <property type="entry name" value="N-(1-d-carboxylethyl)-l-norvaline Dehydrogenase, domain 2"/>
    <property type="match status" value="1"/>
</dbReference>
<dbReference type="Proteomes" id="UP000608154">
    <property type="component" value="Unassembled WGS sequence"/>
</dbReference>
<protein>
    <submittedName>
        <fullName evidence="6">3-hydroxyisobutyrate dehydrogenase</fullName>
    </submittedName>
</protein>
<dbReference type="PIRSF" id="PIRSF000103">
    <property type="entry name" value="HIBADH"/>
    <property type="match status" value="1"/>
</dbReference>
<dbReference type="SUPFAM" id="SSF51735">
    <property type="entry name" value="NAD(P)-binding Rossmann-fold domains"/>
    <property type="match status" value="1"/>
</dbReference>
<dbReference type="Pfam" id="PF03446">
    <property type="entry name" value="NAD_binding_2"/>
    <property type="match status" value="1"/>
</dbReference>
<dbReference type="InterPro" id="IPR006115">
    <property type="entry name" value="6PGDH_NADP-bd"/>
</dbReference>
<comment type="caution">
    <text evidence="6">The sequence shown here is derived from an EMBL/GenBank/DDBJ whole genome shotgun (WGS) entry which is preliminary data.</text>
</comment>
<gene>
    <name evidence="6" type="primary">mmsB</name>
    <name evidence="6" type="ORF">GCM10011494_35720</name>
</gene>
<dbReference type="EMBL" id="BMHK01000039">
    <property type="protein sequence ID" value="GGC13716.1"/>
    <property type="molecule type" value="Genomic_DNA"/>
</dbReference>
<keyword evidence="7" id="KW-1185">Reference proteome</keyword>
<evidence type="ECO:0000256" key="3">
    <source>
        <dbReference type="PIRSR" id="PIRSR000103-1"/>
    </source>
</evidence>
<dbReference type="Gene3D" id="3.40.50.720">
    <property type="entry name" value="NAD(P)-binding Rossmann-like Domain"/>
    <property type="match status" value="1"/>
</dbReference>
<feature type="domain" description="3-hydroxyisobutyrate dehydrogenase-like NAD-binding" evidence="5">
    <location>
        <begin position="166"/>
        <end position="287"/>
    </location>
</feature>
<proteinExistence type="predicted"/>
<evidence type="ECO:0000313" key="7">
    <source>
        <dbReference type="Proteomes" id="UP000608154"/>
    </source>
</evidence>
<dbReference type="InterPro" id="IPR013328">
    <property type="entry name" value="6PGD_dom2"/>
</dbReference>
<evidence type="ECO:0000259" key="5">
    <source>
        <dbReference type="Pfam" id="PF14833"/>
    </source>
</evidence>
<keyword evidence="1" id="KW-0560">Oxidoreductase</keyword>
<dbReference type="GO" id="GO:0050661">
    <property type="term" value="F:NADP binding"/>
    <property type="evidence" value="ECO:0007669"/>
    <property type="project" value="InterPro"/>
</dbReference>
<feature type="domain" description="6-phosphogluconate dehydrogenase NADP-binding" evidence="4">
    <location>
        <begin position="3"/>
        <end position="162"/>
    </location>
</feature>
<dbReference type="SUPFAM" id="SSF48179">
    <property type="entry name" value="6-phosphogluconate dehydrogenase C-terminal domain-like"/>
    <property type="match status" value="1"/>
</dbReference>
<dbReference type="AlphaFoldDB" id="A0A916TVM3"/>
<feature type="active site" evidence="3">
    <location>
        <position position="172"/>
    </location>
</feature>
<reference evidence="6" key="2">
    <citation type="submission" date="2020-09" db="EMBL/GenBank/DDBJ databases">
        <authorList>
            <person name="Sun Q."/>
            <person name="Zhou Y."/>
        </authorList>
    </citation>
    <scope>NUCLEOTIDE SEQUENCE</scope>
    <source>
        <strain evidence="6">CGMCC 1.15095</strain>
    </source>
</reference>
<evidence type="ECO:0000256" key="2">
    <source>
        <dbReference type="ARBA" id="ARBA00023027"/>
    </source>
</evidence>
<reference evidence="6" key="1">
    <citation type="journal article" date="2014" name="Int. J. Syst. Evol. Microbiol.">
        <title>Complete genome sequence of Corynebacterium casei LMG S-19264T (=DSM 44701T), isolated from a smear-ripened cheese.</title>
        <authorList>
            <consortium name="US DOE Joint Genome Institute (JGI-PGF)"/>
            <person name="Walter F."/>
            <person name="Albersmeier A."/>
            <person name="Kalinowski J."/>
            <person name="Ruckert C."/>
        </authorList>
    </citation>
    <scope>NUCLEOTIDE SEQUENCE</scope>
    <source>
        <strain evidence="6">CGMCC 1.15095</strain>
    </source>
</reference>
<dbReference type="InterPro" id="IPR036291">
    <property type="entry name" value="NAD(P)-bd_dom_sf"/>
</dbReference>
<dbReference type="GO" id="GO:0016491">
    <property type="term" value="F:oxidoreductase activity"/>
    <property type="evidence" value="ECO:0007669"/>
    <property type="project" value="UniProtKB-KW"/>
</dbReference>
<dbReference type="PANTHER" id="PTHR43060">
    <property type="entry name" value="3-HYDROXYISOBUTYRATE DEHYDROGENASE-LIKE 1, MITOCHONDRIAL-RELATED"/>
    <property type="match status" value="1"/>
</dbReference>
<sequence>MTTIGFIGLGVMGGAMCRNIATGHAGKVVAFDLSPQAGEVLAGTDAEIVRNVEQIWEQADVVFLSLPGGQQVESVCLGPGGLVDQIDKPSTVVDLSTTSVATARKVAAALEAHNIAFADAPVARTREAAQRGELSIMVGGSSETFAAIEPVLRLMGSDIVHGGNVGAGQFLKLVNNALLDASVIAIAEAMVLAEKVGVDPKVMIDAVSKGSGDSYALRHHAVNSMLPRDFPERSFPPEYKVKDLTYLLDLAAENGSPLRSMELALDYYKETIAAGYSGRYFTAVIEVIAQRAQQMQS</sequence>
<dbReference type="Pfam" id="PF14833">
    <property type="entry name" value="NAD_binding_11"/>
    <property type="match status" value="1"/>
</dbReference>
<evidence type="ECO:0000259" key="4">
    <source>
        <dbReference type="Pfam" id="PF03446"/>
    </source>
</evidence>
<name>A0A916TVM3_9SPHN</name>
<evidence type="ECO:0000256" key="1">
    <source>
        <dbReference type="ARBA" id="ARBA00023002"/>
    </source>
</evidence>
<dbReference type="PANTHER" id="PTHR43060:SF15">
    <property type="entry name" value="3-HYDROXYISOBUTYRATE DEHYDROGENASE-LIKE 1, MITOCHONDRIAL-RELATED"/>
    <property type="match status" value="1"/>
</dbReference>
<keyword evidence="2" id="KW-0520">NAD</keyword>
<dbReference type="InterPro" id="IPR029154">
    <property type="entry name" value="HIBADH-like_NADP-bd"/>
</dbReference>
<dbReference type="InterPro" id="IPR008927">
    <property type="entry name" value="6-PGluconate_DH-like_C_sf"/>
</dbReference>
<dbReference type="GO" id="GO:0051287">
    <property type="term" value="F:NAD binding"/>
    <property type="evidence" value="ECO:0007669"/>
    <property type="project" value="InterPro"/>
</dbReference>
<organism evidence="6 7">
    <name type="scientific">Novosphingobium endophyticum</name>
    <dbReference type="NCBI Taxonomy" id="1955250"/>
    <lineage>
        <taxon>Bacteria</taxon>
        <taxon>Pseudomonadati</taxon>
        <taxon>Pseudomonadota</taxon>
        <taxon>Alphaproteobacteria</taxon>
        <taxon>Sphingomonadales</taxon>
        <taxon>Sphingomonadaceae</taxon>
        <taxon>Novosphingobium</taxon>
    </lineage>
</organism>
<evidence type="ECO:0000313" key="6">
    <source>
        <dbReference type="EMBL" id="GGC13716.1"/>
    </source>
</evidence>
<accession>A0A916TVM3</accession>
<dbReference type="InterPro" id="IPR015815">
    <property type="entry name" value="HIBADH-related"/>
</dbReference>